<evidence type="ECO:0000256" key="1">
    <source>
        <dbReference type="ARBA" id="ARBA00004245"/>
    </source>
</evidence>
<evidence type="ECO:0000313" key="8">
    <source>
        <dbReference type="EMBL" id="EKC24339.1"/>
    </source>
</evidence>
<dbReference type="InParanoid" id="K1PZ33"/>
<dbReference type="GO" id="GO:0007097">
    <property type="term" value="P:nuclear migration"/>
    <property type="evidence" value="ECO:0007669"/>
    <property type="project" value="TreeGrafter"/>
</dbReference>
<name>K1PZ33_MAGGI</name>
<proteinExistence type="predicted"/>
<keyword evidence="4" id="KW-0243">Dynein</keyword>
<dbReference type="GO" id="GO:0000776">
    <property type="term" value="C:kinetochore"/>
    <property type="evidence" value="ECO:0007669"/>
    <property type="project" value="TreeGrafter"/>
</dbReference>
<feature type="domain" description="Dynein associated protein" evidence="7">
    <location>
        <begin position="1"/>
        <end position="196"/>
    </location>
</feature>
<evidence type="ECO:0000256" key="3">
    <source>
        <dbReference type="ARBA" id="ARBA00022701"/>
    </source>
</evidence>
<gene>
    <name evidence="8" type="ORF">CGI_10004644</name>
</gene>
<dbReference type="InterPro" id="IPR022157">
    <property type="entry name" value="Dynactin"/>
</dbReference>
<dbReference type="EMBL" id="JH818360">
    <property type="protein sequence ID" value="EKC24339.1"/>
    <property type="molecule type" value="Genomic_DNA"/>
</dbReference>
<accession>K1PZ33</accession>
<dbReference type="HOGENOM" id="CLU_1327527_0_0_1"/>
<dbReference type="Pfam" id="PF12455">
    <property type="entry name" value="Dynactin"/>
    <property type="match status" value="1"/>
</dbReference>
<protein>
    <submittedName>
        <fullName evidence="8">Dynactin subunit 1</fullName>
    </submittedName>
</protein>
<sequence>MRSRQAETELKSESTPTIEVIDFKTKFAESKAYAKTIDMELRKLEVQQANRHVGLLQSFMGDNFMNRGGDHDAILVLLMIPRIINKAELLASQIKDKFELTEDIDRDSVLKNHRAEQSSFSRMLVLLLNTLQGIMRQYDFALKTCNVDLLLKIGTLLPEISAHETSVDYFIELLRKDQLDETISLDLLEKSISYFQLVKDPYSGNNG</sequence>
<evidence type="ECO:0000256" key="5">
    <source>
        <dbReference type="ARBA" id="ARBA00023054"/>
    </source>
</evidence>
<keyword evidence="5" id="KW-0175">Coiled coil</keyword>
<dbReference type="GO" id="GO:0030286">
    <property type="term" value="C:dynein complex"/>
    <property type="evidence" value="ECO:0007669"/>
    <property type="project" value="UniProtKB-KW"/>
</dbReference>
<dbReference type="PANTHER" id="PTHR18916:SF6">
    <property type="entry name" value="DYNACTIN SUBUNIT 1"/>
    <property type="match status" value="1"/>
</dbReference>
<dbReference type="AlphaFoldDB" id="K1PZ33"/>
<organism evidence="8">
    <name type="scientific">Magallana gigas</name>
    <name type="common">Pacific oyster</name>
    <name type="synonym">Crassostrea gigas</name>
    <dbReference type="NCBI Taxonomy" id="29159"/>
    <lineage>
        <taxon>Eukaryota</taxon>
        <taxon>Metazoa</taxon>
        <taxon>Spiralia</taxon>
        <taxon>Lophotrochozoa</taxon>
        <taxon>Mollusca</taxon>
        <taxon>Bivalvia</taxon>
        <taxon>Autobranchia</taxon>
        <taxon>Pteriomorphia</taxon>
        <taxon>Ostreida</taxon>
        <taxon>Ostreoidea</taxon>
        <taxon>Ostreidae</taxon>
        <taxon>Magallana</taxon>
    </lineage>
</organism>
<comment type="subcellular location">
    <subcellularLocation>
        <location evidence="1">Cytoplasm</location>
        <location evidence="1">Cytoskeleton</location>
    </subcellularLocation>
</comment>
<evidence type="ECO:0000259" key="7">
    <source>
        <dbReference type="Pfam" id="PF12455"/>
    </source>
</evidence>
<keyword evidence="3" id="KW-0493">Microtubule</keyword>
<dbReference type="GO" id="GO:0000132">
    <property type="term" value="P:establishment of mitotic spindle orientation"/>
    <property type="evidence" value="ECO:0007669"/>
    <property type="project" value="TreeGrafter"/>
</dbReference>
<keyword evidence="6" id="KW-0206">Cytoskeleton</keyword>
<dbReference type="GO" id="GO:0005874">
    <property type="term" value="C:microtubule"/>
    <property type="evidence" value="ECO:0007669"/>
    <property type="project" value="UniProtKB-KW"/>
</dbReference>
<evidence type="ECO:0000256" key="2">
    <source>
        <dbReference type="ARBA" id="ARBA00022490"/>
    </source>
</evidence>
<dbReference type="PANTHER" id="PTHR18916">
    <property type="entry name" value="DYNACTIN 1-RELATED MICROTUBULE-BINDING"/>
    <property type="match status" value="1"/>
</dbReference>
<evidence type="ECO:0000256" key="4">
    <source>
        <dbReference type="ARBA" id="ARBA00023017"/>
    </source>
</evidence>
<dbReference type="GO" id="GO:0030424">
    <property type="term" value="C:axon"/>
    <property type="evidence" value="ECO:0007669"/>
    <property type="project" value="TreeGrafter"/>
</dbReference>
<evidence type="ECO:0000256" key="6">
    <source>
        <dbReference type="ARBA" id="ARBA00023212"/>
    </source>
</evidence>
<dbReference type="GO" id="GO:0000922">
    <property type="term" value="C:spindle pole"/>
    <property type="evidence" value="ECO:0007669"/>
    <property type="project" value="TreeGrafter"/>
</dbReference>
<keyword evidence="2" id="KW-0963">Cytoplasm</keyword>
<reference evidence="8" key="1">
    <citation type="journal article" date="2012" name="Nature">
        <title>The oyster genome reveals stress adaptation and complexity of shell formation.</title>
        <authorList>
            <person name="Zhang G."/>
            <person name="Fang X."/>
            <person name="Guo X."/>
            <person name="Li L."/>
            <person name="Luo R."/>
            <person name="Xu F."/>
            <person name="Yang P."/>
            <person name="Zhang L."/>
            <person name="Wang X."/>
            <person name="Qi H."/>
            <person name="Xiong Z."/>
            <person name="Que H."/>
            <person name="Xie Y."/>
            <person name="Holland P.W."/>
            <person name="Paps J."/>
            <person name="Zhu Y."/>
            <person name="Wu F."/>
            <person name="Chen Y."/>
            <person name="Wang J."/>
            <person name="Peng C."/>
            <person name="Meng J."/>
            <person name="Yang L."/>
            <person name="Liu J."/>
            <person name="Wen B."/>
            <person name="Zhang N."/>
            <person name="Huang Z."/>
            <person name="Zhu Q."/>
            <person name="Feng Y."/>
            <person name="Mount A."/>
            <person name="Hedgecock D."/>
            <person name="Xu Z."/>
            <person name="Liu Y."/>
            <person name="Domazet-Loso T."/>
            <person name="Du Y."/>
            <person name="Sun X."/>
            <person name="Zhang S."/>
            <person name="Liu B."/>
            <person name="Cheng P."/>
            <person name="Jiang X."/>
            <person name="Li J."/>
            <person name="Fan D."/>
            <person name="Wang W."/>
            <person name="Fu W."/>
            <person name="Wang T."/>
            <person name="Wang B."/>
            <person name="Zhang J."/>
            <person name="Peng Z."/>
            <person name="Li Y."/>
            <person name="Li N."/>
            <person name="Wang J."/>
            <person name="Chen M."/>
            <person name="He Y."/>
            <person name="Tan F."/>
            <person name="Song X."/>
            <person name="Zheng Q."/>
            <person name="Huang R."/>
            <person name="Yang H."/>
            <person name="Du X."/>
            <person name="Chen L."/>
            <person name="Yang M."/>
            <person name="Gaffney P.M."/>
            <person name="Wang S."/>
            <person name="Luo L."/>
            <person name="She Z."/>
            <person name="Ming Y."/>
            <person name="Huang W."/>
            <person name="Zhang S."/>
            <person name="Huang B."/>
            <person name="Zhang Y."/>
            <person name="Qu T."/>
            <person name="Ni P."/>
            <person name="Miao G."/>
            <person name="Wang J."/>
            <person name="Wang Q."/>
            <person name="Steinberg C.E."/>
            <person name="Wang H."/>
            <person name="Li N."/>
            <person name="Qian L."/>
            <person name="Zhang G."/>
            <person name="Li Y."/>
            <person name="Yang H."/>
            <person name="Liu X."/>
            <person name="Wang J."/>
            <person name="Yin Y."/>
            <person name="Wang J."/>
        </authorList>
    </citation>
    <scope>NUCLEOTIDE SEQUENCE [LARGE SCALE GENOMIC DNA]</scope>
    <source>
        <strain evidence="8">05x7-T-G4-1.051#20</strain>
    </source>
</reference>